<dbReference type="GO" id="GO:0030170">
    <property type="term" value="F:pyridoxal phosphate binding"/>
    <property type="evidence" value="ECO:0007669"/>
    <property type="project" value="TreeGrafter"/>
</dbReference>
<evidence type="ECO:0000256" key="3">
    <source>
        <dbReference type="ARBA" id="ARBA00006904"/>
    </source>
</evidence>
<dbReference type="PIRSF" id="PIRSF000525">
    <property type="entry name" value="SerC"/>
    <property type="match status" value="1"/>
</dbReference>
<keyword evidence="5" id="KW-0032">Aminotransferase</keyword>
<comment type="cofactor">
    <cofactor evidence="1 12">
        <name>pyridoxal 5'-phosphate</name>
        <dbReference type="ChEBI" id="CHEBI:597326"/>
    </cofactor>
</comment>
<keyword evidence="6" id="KW-0028">Amino-acid biosynthesis</keyword>
<evidence type="ECO:0000313" key="14">
    <source>
        <dbReference type="EMBL" id="KAH3675914.1"/>
    </source>
</evidence>
<reference evidence="14" key="1">
    <citation type="journal article" date="2021" name="Open Biol.">
        <title>Shared evolutionary footprints suggest mitochondrial oxidative damage underlies multiple complex I losses in fungi.</title>
        <authorList>
            <person name="Schikora-Tamarit M.A."/>
            <person name="Marcet-Houben M."/>
            <person name="Nosek J."/>
            <person name="Gabaldon T."/>
        </authorList>
    </citation>
    <scope>NUCLEOTIDE SEQUENCE</scope>
    <source>
        <strain evidence="14">CBS2887</strain>
    </source>
</reference>
<evidence type="ECO:0000256" key="12">
    <source>
        <dbReference type="RuleBase" id="RU004504"/>
    </source>
</evidence>
<evidence type="ECO:0000256" key="10">
    <source>
        <dbReference type="ARBA" id="ARBA00047630"/>
    </source>
</evidence>
<proteinExistence type="inferred from homology"/>
<keyword evidence="9" id="KW-0718">Serine biosynthesis</keyword>
<evidence type="ECO:0000256" key="1">
    <source>
        <dbReference type="ARBA" id="ARBA00001933"/>
    </source>
</evidence>
<dbReference type="PROSITE" id="PS00595">
    <property type="entry name" value="AA_TRANSFER_CLASS_5"/>
    <property type="match status" value="1"/>
</dbReference>
<dbReference type="InterPro" id="IPR015424">
    <property type="entry name" value="PyrdxlP-dep_Trfase"/>
</dbReference>
<keyword evidence="8" id="KW-0663">Pyridoxal phosphate</keyword>
<organism evidence="14 15">
    <name type="scientific">Wickerhamomyces pijperi</name>
    <name type="common">Yeast</name>
    <name type="synonym">Pichia pijperi</name>
    <dbReference type="NCBI Taxonomy" id="599730"/>
    <lineage>
        <taxon>Eukaryota</taxon>
        <taxon>Fungi</taxon>
        <taxon>Dikarya</taxon>
        <taxon>Ascomycota</taxon>
        <taxon>Saccharomycotina</taxon>
        <taxon>Saccharomycetes</taxon>
        <taxon>Phaffomycetales</taxon>
        <taxon>Wickerhamomycetaceae</taxon>
        <taxon>Wickerhamomyces</taxon>
    </lineage>
</organism>
<keyword evidence="15" id="KW-1185">Reference proteome</keyword>
<reference evidence="14" key="2">
    <citation type="submission" date="2021-01" db="EMBL/GenBank/DDBJ databases">
        <authorList>
            <person name="Schikora-Tamarit M.A."/>
        </authorList>
    </citation>
    <scope>NUCLEOTIDE SEQUENCE</scope>
    <source>
        <strain evidence="14">CBS2887</strain>
    </source>
</reference>
<keyword evidence="7" id="KW-0808">Transferase</keyword>
<comment type="pathway">
    <text evidence="2">Amino-acid biosynthesis; L-serine biosynthesis; L-serine from 3-phospho-D-glycerate: step 2/3.</text>
</comment>
<protein>
    <recommendedName>
        <fullName evidence="4">phosphoserine transaminase</fullName>
        <ecNumber evidence="4">2.6.1.52</ecNumber>
    </recommendedName>
</protein>
<dbReference type="InterPro" id="IPR015422">
    <property type="entry name" value="PyrdxlP-dep_Trfase_small"/>
</dbReference>
<gene>
    <name evidence="14" type="ORF">WICPIJ_009213</name>
</gene>
<evidence type="ECO:0000256" key="2">
    <source>
        <dbReference type="ARBA" id="ARBA00005099"/>
    </source>
</evidence>
<evidence type="ECO:0000256" key="5">
    <source>
        <dbReference type="ARBA" id="ARBA00022576"/>
    </source>
</evidence>
<dbReference type="HAMAP" id="MF_00160">
    <property type="entry name" value="SerC_aminotrans_5"/>
    <property type="match status" value="1"/>
</dbReference>
<comment type="catalytic activity">
    <reaction evidence="11">
        <text>O-phospho-L-serine + 2-oxoglutarate = 3-phosphooxypyruvate + L-glutamate</text>
        <dbReference type="Rhea" id="RHEA:14329"/>
        <dbReference type="ChEBI" id="CHEBI:16810"/>
        <dbReference type="ChEBI" id="CHEBI:18110"/>
        <dbReference type="ChEBI" id="CHEBI:29985"/>
        <dbReference type="ChEBI" id="CHEBI:57524"/>
        <dbReference type="EC" id="2.6.1.52"/>
    </reaction>
</comment>
<dbReference type="OrthoDB" id="1703350at2759"/>
<evidence type="ECO:0000256" key="7">
    <source>
        <dbReference type="ARBA" id="ARBA00022679"/>
    </source>
</evidence>
<evidence type="ECO:0000256" key="11">
    <source>
        <dbReference type="ARBA" id="ARBA00049007"/>
    </source>
</evidence>
<dbReference type="GO" id="GO:0004648">
    <property type="term" value="F:O-phospho-L-serine:2-oxoglutarate aminotransferase activity"/>
    <property type="evidence" value="ECO:0007669"/>
    <property type="project" value="UniProtKB-EC"/>
</dbReference>
<dbReference type="FunFam" id="3.90.1150.10:FF:000006">
    <property type="entry name" value="Phosphoserine aminotransferase"/>
    <property type="match status" value="1"/>
</dbReference>
<dbReference type="GO" id="GO:0006564">
    <property type="term" value="P:L-serine biosynthetic process"/>
    <property type="evidence" value="ECO:0007669"/>
    <property type="project" value="UniProtKB-KW"/>
</dbReference>
<dbReference type="Gene3D" id="3.90.1150.10">
    <property type="entry name" value="Aspartate Aminotransferase, domain 1"/>
    <property type="match status" value="1"/>
</dbReference>
<dbReference type="SUPFAM" id="SSF53383">
    <property type="entry name" value="PLP-dependent transferases"/>
    <property type="match status" value="1"/>
</dbReference>
<dbReference type="Pfam" id="PF00266">
    <property type="entry name" value="Aminotran_5"/>
    <property type="match status" value="1"/>
</dbReference>
<evidence type="ECO:0000259" key="13">
    <source>
        <dbReference type="Pfam" id="PF00266"/>
    </source>
</evidence>
<dbReference type="PANTHER" id="PTHR43247">
    <property type="entry name" value="PHOSPHOSERINE AMINOTRANSFERASE"/>
    <property type="match status" value="1"/>
</dbReference>
<dbReference type="PANTHER" id="PTHR43247:SF1">
    <property type="entry name" value="PHOSPHOSERINE AMINOTRANSFERASE"/>
    <property type="match status" value="1"/>
</dbReference>
<evidence type="ECO:0000256" key="9">
    <source>
        <dbReference type="ARBA" id="ARBA00023299"/>
    </source>
</evidence>
<accession>A0A9P8PRC1</accession>
<dbReference type="FunFam" id="3.40.640.10:FF:000010">
    <property type="entry name" value="Phosphoserine aminotransferase"/>
    <property type="match status" value="1"/>
</dbReference>
<dbReference type="InterPro" id="IPR022278">
    <property type="entry name" value="Pser_aminoTfrase"/>
</dbReference>
<sequence length="387" mass="42801">MSSITREEPNYFGAGPAYLPTEVLQQAAQDLVNYHGANLGIGEISHRDKRAINVVDETKQKFIELYNIPDTHEVLFLQGGGHTGFSSIATNLLANFAKRTGKKGKGAYAVTGSWSAKAVEEAQRLGVDVEVLTNSKEVFGSYTDIQPFSEWKKPNPEETAYVYYCDNETVHGVEFPFIPQFDGIEVAADMSSNILSKQIDISKFGLIFAGAQKNVGLAGVTIYIIKKTLIEQLPEAELRELGIPVTPIAFHYPTAIKQNSLHNTLPIFTVQILNLVLAKLIKDGSLPEQEKRNDRKSSQLYQILDKHADFYNLPVAKGVRSEMNIVFTMKSPELEAKFLKEAEQANLTGLKGHRSVGGLRASLYNAITEKSATLLAEFVDKFATENK</sequence>
<dbReference type="GO" id="GO:0005737">
    <property type="term" value="C:cytoplasm"/>
    <property type="evidence" value="ECO:0007669"/>
    <property type="project" value="TreeGrafter"/>
</dbReference>
<dbReference type="Gene3D" id="3.40.640.10">
    <property type="entry name" value="Type I PLP-dependent aspartate aminotransferase-like (Major domain)"/>
    <property type="match status" value="1"/>
</dbReference>
<dbReference type="EMBL" id="JAEUBG010005329">
    <property type="protein sequence ID" value="KAH3675914.1"/>
    <property type="molecule type" value="Genomic_DNA"/>
</dbReference>
<dbReference type="InterPro" id="IPR015421">
    <property type="entry name" value="PyrdxlP-dep_Trfase_major"/>
</dbReference>
<dbReference type="NCBIfam" id="NF003764">
    <property type="entry name" value="PRK05355.1"/>
    <property type="match status" value="1"/>
</dbReference>
<feature type="domain" description="Aminotransferase class V" evidence="13">
    <location>
        <begin position="12"/>
        <end position="370"/>
    </location>
</feature>
<evidence type="ECO:0000256" key="6">
    <source>
        <dbReference type="ARBA" id="ARBA00022605"/>
    </source>
</evidence>
<evidence type="ECO:0000256" key="8">
    <source>
        <dbReference type="ARBA" id="ARBA00022898"/>
    </source>
</evidence>
<dbReference type="Proteomes" id="UP000774326">
    <property type="component" value="Unassembled WGS sequence"/>
</dbReference>
<evidence type="ECO:0000313" key="15">
    <source>
        <dbReference type="Proteomes" id="UP000774326"/>
    </source>
</evidence>
<dbReference type="EC" id="2.6.1.52" evidence="4"/>
<dbReference type="AlphaFoldDB" id="A0A9P8PRC1"/>
<dbReference type="InterPro" id="IPR000192">
    <property type="entry name" value="Aminotrans_V_dom"/>
</dbReference>
<comment type="caution">
    <text evidence="14">The sequence shown here is derived from an EMBL/GenBank/DDBJ whole genome shotgun (WGS) entry which is preliminary data.</text>
</comment>
<name>A0A9P8PRC1_WICPI</name>
<evidence type="ECO:0000256" key="4">
    <source>
        <dbReference type="ARBA" id="ARBA00013030"/>
    </source>
</evidence>
<dbReference type="InterPro" id="IPR020578">
    <property type="entry name" value="Aminotrans_V_PyrdxlP_BS"/>
</dbReference>
<comment type="similarity">
    <text evidence="3">Belongs to the class-V pyridoxal-phosphate-dependent aminotransferase family. SerC subfamily.</text>
</comment>
<comment type="catalytic activity">
    <reaction evidence="10">
        <text>4-(phosphooxy)-L-threonine + 2-oxoglutarate = (R)-3-hydroxy-2-oxo-4-phosphooxybutanoate + L-glutamate</text>
        <dbReference type="Rhea" id="RHEA:16573"/>
        <dbReference type="ChEBI" id="CHEBI:16810"/>
        <dbReference type="ChEBI" id="CHEBI:29985"/>
        <dbReference type="ChEBI" id="CHEBI:58452"/>
        <dbReference type="ChEBI" id="CHEBI:58538"/>
        <dbReference type="EC" id="2.6.1.52"/>
    </reaction>
</comment>